<sequence length="77" mass="9213">MMNLTFKCDCGSTMTLDFKALQLRAAQQRNFEIRCQACSSRLDNTVAYQLFELIKDYQQYEQKWEFEFKLTPKEPQT</sequence>
<dbReference type="AlphaFoldDB" id="H5Y233"/>
<accession>H5Y233</accession>
<dbReference type="Proteomes" id="UP000005104">
    <property type="component" value="Chromosome"/>
</dbReference>
<organism evidence="1 2">
    <name type="scientific">Desulfosporosinus youngiae DSM 17734</name>
    <dbReference type="NCBI Taxonomy" id="768710"/>
    <lineage>
        <taxon>Bacteria</taxon>
        <taxon>Bacillati</taxon>
        <taxon>Bacillota</taxon>
        <taxon>Clostridia</taxon>
        <taxon>Eubacteriales</taxon>
        <taxon>Desulfitobacteriaceae</taxon>
        <taxon>Desulfosporosinus</taxon>
    </lineage>
</organism>
<evidence type="ECO:0000313" key="2">
    <source>
        <dbReference type="Proteomes" id="UP000005104"/>
    </source>
</evidence>
<reference evidence="1 2" key="1">
    <citation type="submission" date="2011-11" db="EMBL/GenBank/DDBJ databases">
        <title>The Noncontiguous Finished genome of Desulfosporosinus youngiae DSM 17734.</title>
        <authorList>
            <consortium name="US DOE Joint Genome Institute (JGI-PGF)"/>
            <person name="Lucas S."/>
            <person name="Han J."/>
            <person name="Lapidus A."/>
            <person name="Cheng J.-F."/>
            <person name="Goodwin L."/>
            <person name="Pitluck S."/>
            <person name="Peters L."/>
            <person name="Ovchinnikova G."/>
            <person name="Lu M."/>
            <person name="Land M.L."/>
            <person name="Hauser L."/>
            <person name="Pester M."/>
            <person name="Spring S."/>
            <person name="Ollivier B."/>
            <person name="Rattei T."/>
            <person name="Klenk H.-P."/>
            <person name="Wagner M."/>
            <person name="Loy A."/>
            <person name="Woyke T.J."/>
        </authorList>
    </citation>
    <scope>NUCLEOTIDE SEQUENCE [LARGE SCALE GENOMIC DNA]</scope>
    <source>
        <strain evidence="1 2">DSM 17734</strain>
    </source>
</reference>
<dbReference type="STRING" id="768710.DesyoDRAFT_1060"/>
<gene>
    <name evidence="1" type="ORF">DesyoDRAFT_1060</name>
</gene>
<dbReference type="EMBL" id="CM001441">
    <property type="protein sequence ID" value="EHQ88231.1"/>
    <property type="molecule type" value="Genomic_DNA"/>
</dbReference>
<protein>
    <submittedName>
        <fullName evidence="1">Uncharacterized protein</fullName>
    </submittedName>
</protein>
<dbReference type="HOGENOM" id="CLU_2632396_0_0_9"/>
<dbReference type="RefSeq" id="WP_007780337.1">
    <property type="nucleotide sequence ID" value="NZ_CM001441.1"/>
</dbReference>
<proteinExistence type="predicted"/>
<evidence type="ECO:0000313" key="1">
    <source>
        <dbReference type="EMBL" id="EHQ88231.1"/>
    </source>
</evidence>
<name>H5Y233_9FIRM</name>
<keyword evidence="2" id="KW-1185">Reference proteome</keyword>